<name>A0A221P0G4_9ACTN</name>
<accession>A0A221P0G4</accession>
<protein>
    <submittedName>
        <fullName evidence="1">Uncharacterized protein</fullName>
    </submittedName>
</protein>
<reference evidence="1 2" key="1">
    <citation type="submission" date="2017-07" db="EMBL/GenBank/DDBJ databases">
        <title>Genome sequence of Streptomyces pluripotens MUSC 137T.</title>
        <authorList>
            <person name="Ser H.-L."/>
            <person name="Lee L.-H."/>
        </authorList>
    </citation>
    <scope>NUCLEOTIDE SEQUENCE [LARGE SCALE GENOMIC DNA]</scope>
    <source>
        <strain evidence="1 2">MUSC 137</strain>
    </source>
</reference>
<evidence type="ECO:0000313" key="2">
    <source>
        <dbReference type="Proteomes" id="UP000031501"/>
    </source>
</evidence>
<dbReference type="AlphaFoldDB" id="A0A221P0G4"/>
<sequence length="94" mass="9979">MPWLTATGRLEQVLTAWSRGQLAEVAVSLGFTVLLPPPPRCHPETVNARGWLVPPAHETTGVPLRTEVTPGGALLEPYLVAVQAAEDAEAESGE</sequence>
<evidence type="ECO:0000313" key="1">
    <source>
        <dbReference type="EMBL" id="ASN25642.1"/>
    </source>
</evidence>
<dbReference type="EMBL" id="CP022433">
    <property type="protein sequence ID" value="ASN25642.1"/>
    <property type="molecule type" value="Genomic_DNA"/>
</dbReference>
<keyword evidence="2" id="KW-1185">Reference proteome</keyword>
<gene>
    <name evidence="1" type="ORF">LK07_18270</name>
</gene>
<organism evidence="1 2">
    <name type="scientific">Streptomyces pluripotens</name>
    <dbReference type="NCBI Taxonomy" id="1355015"/>
    <lineage>
        <taxon>Bacteria</taxon>
        <taxon>Bacillati</taxon>
        <taxon>Actinomycetota</taxon>
        <taxon>Actinomycetes</taxon>
        <taxon>Kitasatosporales</taxon>
        <taxon>Streptomycetaceae</taxon>
        <taxon>Streptomyces</taxon>
    </lineage>
</organism>
<proteinExistence type="predicted"/>
<dbReference type="STRING" id="1355015.LK06_017115"/>
<dbReference type="Proteomes" id="UP000031501">
    <property type="component" value="Chromosome"/>
</dbReference>